<evidence type="ECO:0000313" key="4">
    <source>
        <dbReference type="EMBL" id="GGE06391.1"/>
    </source>
</evidence>
<dbReference type="GO" id="GO:0016853">
    <property type="term" value="F:isomerase activity"/>
    <property type="evidence" value="ECO:0007669"/>
    <property type="project" value="UniProtKB-KW"/>
</dbReference>
<organism evidence="4 5">
    <name type="scientific">Psychroflexus salis</name>
    <dbReference type="NCBI Taxonomy" id="1526574"/>
    <lineage>
        <taxon>Bacteria</taxon>
        <taxon>Pseudomonadati</taxon>
        <taxon>Bacteroidota</taxon>
        <taxon>Flavobacteriia</taxon>
        <taxon>Flavobacteriales</taxon>
        <taxon>Flavobacteriaceae</taxon>
        <taxon>Psychroflexus</taxon>
    </lineage>
</organism>
<name>A0A916ZPI5_9FLAO</name>
<dbReference type="Proteomes" id="UP000599688">
    <property type="component" value="Unassembled WGS sequence"/>
</dbReference>
<keyword evidence="2" id="KW-0413">Isomerase</keyword>
<dbReference type="GO" id="GO:0005737">
    <property type="term" value="C:cytoplasm"/>
    <property type="evidence" value="ECO:0007669"/>
    <property type="project" value="TreeGrafter"/>
</dbReference>
<protein>
    <submittedName>
        <fullName evidence="4">Phenazine biosynthesis protein</fullName>
    </submittedName>
</protein>
<dbReference type="SUPFAM" id="SSF54506">
    <property type="entry name" value="Diaminopimelate epimerase-like"/>
    <property type="match status" value="1"/>
</dbReference>
<dbReference type="AlphaFoldDB" id="A0A916ZPI5"/>
<dbReference type="PIRSF" id="PIRSF016184">
    <property type="entry name" value="PhzC_PhzF"/>
    <property type="match status" value="1"/>
</dbReference>
<dbReference type="EMBL" id="BMGL01000002">
    <property type="protein sequence ID" value="GGE06391.1"/>
    <property type="molecule type" value="Genomic_DNA"/>
</dbReference>
<comment type="caution">
    <text evidence="4">The sequence shown here is derived from an EMBL/GenBank/DDBJ whole genome shotgun (WGS) entry which is preliminary data.</text>
</comment>
<dbReference type="Pfam" id="PF02567">
    <property type="entry name" value="PhzC-PhzF"/>
    <property type="match status" value="1"/>
</dbReference>
<evidence type="ECO:0000256" key="1">
    <source>
        <dbReference type="ARBA" id="ARBA00008270"/>
    </source>
</evidence>
<dbReference type="PANTHER" id="PTHR13774">
    <property type="entry name" value="PHENAZINE BIOSYNTHESIS PROTEIN"/>
    <property type="match status" value="1"/>
</dbReference>
<evidence type="ECO:0000256" key="3">
    <source>
        <dbReference type="PIRSR" id="PIRSR016184-1"/>
    </source>
</evidence>
<dbReference type="PANTHER" id="PTHR13774:SF17">
    <property type="entry name" value="PHENAZINE BIOSYNTHESIS-LIKE DOMAIN-CONTAINING PROTEIN"/>
    <property type="match status" value="1"/>
</dbReference>
<evidence type="ECO:0000256" key="2">
    <source>
        <dbReference type="ARBA" id="ARBA00023235"/>
    </source>
</evidence>
<sequence length="259" mass="29521">MKLKIYQIDAFTQQVFGGNPAAVIPLDNWLDDLVLQQIATENNLSETAFFVMKKEFIELRWFTPVAEVNLCGHATLAAGFVIFEELKWSTEVISFSTKSGLLHVRKRKNTFELNFPVDAIEEIDKKTYNNLFNQEPTEVWHGKEDLLFLFKSEKEVRSLKPNLHKISQVPYRGVIATSIGENVDFVSRFFTPQLGINEDAVTGSAHTTLTPFWSKKLNKNNFNAKQISKRGGDLICWLNKNKVHISGHAICYLKGEIVI</sequence>
<evidence type="ECO:0000313" key="5">
    <source>
        <dbReference type="Proteomes" id="UP000599688"/>
    </source>
</evidence>
<dbReference type="RefSeq" id="WP_188405174.1">
    <property type="nucleotide sequence ID" value="NZ_BMGL01000002.1"/>
</dbReference>
<dbReference type="InterPro" id="IPR003719">
    <property type="entry name" value="Phenazine_PhzF-like"/>
</dbReference>
<dbReference type="NCBIfam" id="TIGR00654">
    <property type="entry name" value="PhzF_family"/>
    <property type="match status" value="1"/>
</dbReference>
<comment type="similarity">
    <text evidence="1">Belongs to the PhzF family.</text>
</comment>
<feature type="active site" evidence="3">
    <location>
        <position position="46"/>
    </location>
</feature>
<keyword evidence="5" id="KW-1185">Reference proteome</keyword>
<dbReference type="Gene3D" id="3.10.310.10">
    <property type="entry name" value="Diaminopimelate Epimerase, Chain A, domain 1"/>
    <property type="match status" value="2"/>
</dbReference>
<accession>A0A916ZPI5</accession>
<reference evidence="4 5" key="1">
    <citation type="journal article" date="2014" name="Int. J. Syst. Evol. Microbiol.">
        <title>Complete genome sequence of Corynebacterium casei LMG S-19264T (=DSM 44701T), isolated from a smear-ripened cheese.</title>
        <authorList>
            <consortium name="US DOE Joint Genome Institute (JGI-PGF)"/>
            <person name="Walter F."/>
            <person name="Albersmeier A."/>
            <person name="Kalinowski J."/>
            <person name="Ruckert C."/>
        </authorList>
    </citation>
    <scope>NUCLEOTIDE SEQUENCE [LARGE SCALE GENOMIC DNA]</scope>
    <source>
        <strain evidence="4 5">CGMCC 1.12925</strain>
    </source>
</reference>
<proteinExistence type="inferred from homology"/>
<gene>
    <name evidence="4" type="ORF">GCM10010831_04910</name>
</gene>